<gene>
    <name evidence="3" type="ORF">AAL_04042</name>
</gene>
<dbReference type="InterPro" id="IPR002625">
    <property type="entry name" value="Smr_dom"/>
</dbReference>
<dbReference type="EMBL" id="AZGY01000007">
    <property type="protein sequence ID" value="KZZ96813.1"/>
    <property type="molecule type" value="Genomic_DNA"/>
</dbReference>
<name>A0A162IQF7_9HYPO</name>
<accession>A0A162IQF7</accession>
<feature type="region of interest" description="Disordered" evidence="1">
    <location>
        <begin position="76"/>
        <end position="119"/>
    </location>
</feature>
<sequence>MASGQEEEPDLLQQLVDSFHTLLDETLIVAVAGDYDLHDAAAYEQAHSLLKELAQSVPSEEASGFNASGIPQDVALEPSATSSTSGSRQTSGPHVTDKSSSDSASSVPDAPDVVPKLTSFDEDSTRDKLLTLQSMFAELKVYDVEYSLTKANGDFQVALDDLLNVQYLQSTGQQPKGLEAFFAPAQGSAQGKRGRKRKGRLTGTAEANLSGPRPKASLGAQNQDDIDYIAERFSIRSDQVAPIYHRVQNSQGATVVELLNEYISHGIETQDDNGKAMAEALANKHRHVPEKFMPTIVQVAGSIPQFADDIAALLNKHFSKQPKGKKLDLTYRLTPLPQGEIDGGSMPAGPLSSPRLGAAASLAPSAIHSLETALSRAAMHSEARRSAAASAAQMNRRGASNSLYRQAAGYYTDQAREQARFALGAASTAADILADQQSTRTSVDLHGVPVHDGVRIARQKAQQWWLDLGEMRAAKVREQGGFSVITGLGRHSAGGVSPLRQAVAAALLQDGWKVSVETGKFVVTGRR</sequence>
<dbReference type="STRING" id="1081109.A0A162IQF7"/>
<organism evidence="3 4">
    <name type="scientific">Moelleriella libera RCEF 2490</name>
    <dbReference type="NCBI Taxonomy" id="1081109"/>
    <lineage>
        <taxon>Eukaryota</taxon>
        <taxon>Fungi</taxon>
        <taxon>Dikarya</taxon>
        <taxon>Ascomycota</taxon>
        <taxon>Pezizomycotina</taxon>
        <taxon>Sordariomycetes</taxon>
        <taxon>Hypocreomycetidae</taxon>
        <taxon>Hypocreales</taxon>
        <taxon>Clavicipitaceae</taxon>
        <taxon>Moelleriella</taxon>
    </lineage>
</organism>
<dbReference type="SUPFAM" id="SSF160443">
    <property type="entry name" value="SMR domain-like"/>
    <property type="match status" value="1"/>
</dbReference>
<reference evidence="3 4" key="1">
    <citation type="journal article" date="2016" name="Genome Biol. Evol.">
        <title>Divergent and convergent evolution of fungal pathogenicity.</title>
        <authorList>
            <person name="Shang Y."/>
            <person name="Xiao G."/>
            <person name="Zheng P."/>
            <person name="Cen K."/>
            <person name="Zhan S."/>
            <person name="Wang C."/>
        </authorList>
    </citation>
    <scope>NUCLEOTIDE SEQUENCE [LARGE SCALE GENOMIC DNA]</scope>
    <source>
        <strain evidence="3 4">RCEF 2490</strain>
    </source>
</reference>
<dbReference type="PANTHER" id="PTHR46535:SF1">
    <property type="entry name" value="NEDD4-BINDING PROTEIN 2"/>
    <property type="match status" value="1"/>
</dbReference>
<dbReference type="InterPro" id="IPR036063">
    <property type="entry name" value="Smr_dom_sf"/>
</dbReference>
<dbReference type="Gene3D" id="3.30.1370.110">
    <property type="match status" value="1"/>
</dbReference>
<dbReference type="InterPro" id="IPR058864">
    <property type="entry name" value="UBA_10"/>
</dbReference>
<feature type="compositionally biased region" description="Low complexity" evidence="1">
    <location>
        <begin position="101"/>
        <end position="115"/>
    </location>
</feature>
<dbReference type="PANTHER" id="PTHR46535">
    <property type="entry name" value="NEDD4-BINDING PROTEIN 2"/>
    <property type="match status" value="1"/>
</dbReference>
<dbReference type="CDD" id="cd14279">
    <property type="entry name" value="CUE"/>
    <property type="match status" value="1"/>
</dbReference>
<keyword evidence="4" id="KW-1185">Reference proteome</keyword>
<dbReference type="AlphaFoldDB" id="A0A162IQF7"/>
<dbReference type="Proteomes" id="UP000078544">
    <property type="component" value="Unassembled WGS sequence"/>
</dbReference>
<evidence type="ECO:0000313" key="3">
    <source>
        <dbReference type="EMBL" id="KZZ96813.1"/>
    </source>
</evidence>
<dbReference type="InterPro" id="IPR052772">
    <property type="entry name" value="Endo/PolyKinase_Domain-Protein"/>
</dbReference>
<feature type="region of interest" description="Disordered" evidence="1">
    <location>
        <begin position="183"/>
        <end position="220"/>
    </location>
</feature>
<dbReference type="PROSITE" id="PS50828">
    <property type="entry name" value="SMR"/>
    <property type="match status" value="1"/>
</dbReference>
<evidence type="ECO:0000259" key="2">
    <source>
        <dbReference type="PROSITE" id="PS50828"/>
    </source>
</evidence>
<dbReference type="Pfam" id="PF26286">
    <property type="entry name" value="UBA_10"/>
    <property type="match status" value="1"/>
</dbReference>
<dbReference type="GO" id="GO:0004519">
    <property type="term" value="F:endonuclease activity"/>
    <property type="evidence" value="ECO:0007669"/>
    <property type="project" value="TreeGrafter"/>
</dbReference>
<feature type="domain" description="Smr" evidence="2">
    <location>
        <begin position="443"/>
        <end position="527"/>
    </location>
</feature>
<proteinExistence type="predicted"/>
<comment type="caution">
    <text evidence="3">The sequence shown here is derived from an EMBL/GenBank/DDBJ whole genome shotgun (WGS) entry which is preliminary data.</text>
</comment>
<feature type="compositionally biased region" description="Low complexity" evidence="1">
    <location>
        <begin position="79"/>
        <end position="91"/>
    </location>
</feature>
<dbReference type="GO" id="GO:0005634">
    <property type="term" value="C:nucleus"/>
    <property type="evidence" value="ECO:0007669"/>
    <property type="project" value="TreeGrafter"/>
</dbReference>
<dbReference type="OrthoDB" id="4080456at2759"/>
<evidence type="ECO:0000256" key="1">
    <source>
        <dbReference type="SAM" id="MobiDB-lite"/>
    </source>
</evidence>
<protein>
    <submittedName>
        <fullName evidence="3">Smr domain-containing protein</fullName>
    </submittedName>
</protein>
<evidence type="ECO:0000313" key="4">
    <source>
        <dbReference type="Proteomes" id="UP000078544"/>
    </source>
</evidence>